<sequence length="243" mass="28109">MNKQELIDELAKYVKSYENAMDEHGQGRYGAYEVSLKLVKRLNESKITDEQAWNKVAEAYPESAQSLRNTLDNAVFGKTGEPQKHVMPKFFDKWVKQVLEKRDKFYAISLIARAGWGYGVDYELGESENPSTTRELLDWLVEDSLYLNKEKATEALLYGYEVEKSKWVVNEGDLVIRKGEHEAKVYFVESVDDDGILLVNGIKDEFFTDLDDRSVGEESINYFYENFRLLAKKENLEAEKVEV</sequence>
<dbReference type="RefSeq" id="WP_002317597.1">
    <property type="nucleotide sequence ID" value="NZ_LOQQ01000081.1"/>
</dbReference>
<name>A0A132PAC5_ENTFC</name>
<evidence type="ECO:0008006" key="4">
    <source>
        <dbReference type="Google" id="ProtNLM"/>
    </source>
</evidence>
<dbReference type="Proteomes" id="UP000070452">
    <property type="component" value="Unassembled WGS sequence"/>
</dbReference>
<dbReference type="AlphaFoldDB" id="A0A132PAC5"/>
<proteinExistence type="predicted"/>
<accession>A0A132PAC5</accession>
<evidence type="ECO:0000313" key="2">
    <source>
        <dbReference type="EMBL" id="KWX18892.1"/>
    </source>
</evidence>
<gene>
    <name evidence="1" type="ORF">AWT83_05885</name>
    <name evidence="2" type="ORF">AWT83_10585</name>
</gene>
<evidence type="ECO:0000313" key="3">
    <source>
        <dbReference type="Proteomes" id="UP000070452"/>
    </source>
</evidence>
<organism evidence="2 3">
    <name type="scientific">Enterococcus faecium</name>
    <name type="common">Streptococcus faecium</name>
    <dbReference type="NCBI Taxonomy" id="1352"/>
    <lineage>
        <taxon>Bacteria</taxon>
        <taxon>Bacillati</taxon>
        <taxon>Bacillota</taxon>
        <taxon>Bacilli</taxon>
        <taxon>Lactobacillales</taxon>
        <taxon>Enterococcaceae</taxon>
        <taxon>Enterococcus</taxon>
    </lineage>
</organism>
<comment type="caution">
    <text evidence="2">The sequence shown here is derived from an EMBL/GenBank/DDBJ whole genome shotgun (WGS) entry which is preliminary data.</text>
</comment>
<protein>
    <recommendedName>
        <fullName evidence="4">DUF1642 domain-containing protein</fullName>
    </recommendedName>
</protein>
<dbReference type="EMBL" id="LRHK01000001">
    <property type="protein sequence ID" value="KWX18892.1"/>
    <property type="molecule type" value="Genomic_DNA"/>
</dbReference>
<reference evidence="2 3" key="1">
    <citation type="submission" date="2016-01" db="EMBL/GenBank/DDBJ databases">
        <title>Molecular Mechanisms for transfer of large genomic segments between Enterococcus faecium strains.</title>
        <authorList>
            <person name="Garcia-Solache M.A."/>
            <person name="Lebreton F."/>
            <person name="Mclaughlin R.E."/>
            <person name="Whiteaker J.D."/>
            <person name="Gilmore M.S."/>
            <person name="Rice L.B."/>
        </authorList>
    </citation>
    <scope>NUCLEOTIDE SEQUENCE [LARGE SCALE GENOMIC DNA]</scope>
    <source>
        <strain evidence="2 3">D344RRF x C68</strain>
    </source>
</reference>
<evidence type="ECO:0000313" key="1">
    <source>
        <dbReference type="EMBL" id="KWX18022.1"/>
    </source>
</evidence>
<dbReference type="EMBL" id="LRHK01000001">
    <property type="protein sequence ID" value="KWX18022.1"/>
    <property type="molecule type" value="Genomic_DNA"/>
</dbReference>